<comment type="caution">
    <text evidence="2">The sequence shown here is derived from an EMBL/GenBank/DDBJ whole genome shotgun (WGS) entry which is preliminary data.</text>
</comment>
<sequence>MRFLIDAQLPPALARMLTEHGHTAEHVCDIGLGGAADRALWDYALDHDAALVTKDEDFYDMLTLSDASPVIVWVRVGNTRRQELLRWFQPLMGRIVELAAAGNRLIELR</sequence>
<dbReference type="EMBL" id="JAHCLR010000044">
    <property type="protein sequence ID" value="MBS9535461.1"/>
    <property type="molecule type" value="Genomic_DNA"/>
</dbReference>
<dbReference type="RefSeq" id="WP_214094320.1">
    <property type="nucleotide sequence ID" value="NZ_JAHCLR010000044.1"/>
</dbReference>
<dbReference type="Proteomes" id="UP001519535">
    <property type="component" value="Unassembled WGS sequence"/>
</dbReference>
<evidence type="ECO:0000259" key="1">
    <source>
        <dbReference type="Pfam" id="PF18480"/>
    </source>
</evidence>
<feature type="domain" description="DUF5615" evidence="1">
    <location>
        <begin position="1"/>
        <end position="100"/>
    </location>
</feature>
<accession>A0ABS5RPM9</accession>
<protein>
    <submittedName>
        <fullName evidence="2">DUF5615 family PIN-like protein</fullName>
    </submittedName>
</protein>
<evidence type="ECO:0000313" key="3">
    <source>
        <dbReference type="Proteomes" id="UP001519535"/>
    </source>
</evidence>
<proteinExistence type="predicted"/>
<name>A0ABS5RPM9_9MYCO</name>
<gene>
    <name evidence="2" type="ORF">KIH27_17895</name>
</gene>
<dbReference type="InterPro" id="IPR041049">
    <property type="entry name" value="DUF5615"/>
</dbReference>
<evidence type="ECO:0000313" key="2">
    <source>
        <dbReference type="EMBL" id="MBS9535461.1"/>
    </source>
</evidence>
<dbReference type="Pfam" id="PF18480">
    <property type="entry name" value="DUF5615"/>
    <property type="match status" value="1"/>
</dbReference>
<organism evidence="2 3">
    <name type="scientific">Mycolicibacter acidiphilus</name>
    <dbReference type="NCBI Taxonomy" id="2835306"/>
    <lineage>
        <taxon>Bacteria</taxon>
        <taxon>Bacillati</taxon>
        <taxon>Actinomycetota</taxon>
        <taxon>Actinomycetes</taxon>
        <taxon>Mycobacteriales</taxon>
        <taxon>Mycobacteriaceae</taxon>
        <taxon>Mycolicibacter</taxon>
    </lineage>
</organism>
<keyword evidence="3" id="KW-1185">Reference proteome</keyword>
<reference evidence="2 3" key="1">
    <citation type="submission" date="2021-05" db="EMBL/GenBank/DDBJ databases">
        <title>Mycobacterium acidophilum sp. nov., an extremely acid-tolerant member of the genus Mycobacterium.</title>
        <authorList>
            <person name="Xia J."/>
        </authorList>
    </citation>
    <scope>NUCLEOTIDE SEQUENCE [LARGE SCALE GENOMIC DNA]</scope>
    <source>
        <strain evidence="2 3">M1</strain>
    </source>
</reference>